<organism evidence="1">
    <name type="scientific">gut metagenome</name>
    <dbReference type="NCBI Taxonomy" id="749906"/>
    <lineage>
        <taxon>unclassified sequences</taxon>
        <taxon>metagenomes</taxon>
        <taxon>organismal metagenomes</taxon>
    </lineage>
</organism>
<dbReference type="InterPro" id="IPR043502">
    <property type="entry name" value="DNA/RNA_pol_sf"/>
</dbReference>
<accession>J9FDY1</accession>
<keyword evidence="1" id="KW-0695">RNA-directed DNA polymerase</keyword>
<evidence type="ECO:0000313" key="1">
    <source>
        <dbReference type="EMBL" id="EJW93101.1"/>
    </source>
</evidence>
<sequence>MPGKKLKIKRPESIPAPCVGVPTRANITIYSLLPSGGGVGKQRTIKLIINKSLHICMNGVSDISHILRGIEKAVKGKRDKGYIRELDAHKEEYSEKVRNLLLEGTYRCAPANHAERVESGKLRKLTYTTDPTDIAVRFAVTTHLYDTLVPRMHPGVCANITGRGNLYCINRAKRFIQQEGYQYYLCEDVRKYFANMDVEVLLRIIKEESGCSDGLLAVCREMLTLCESGVAIGTYDCQLWANVYLMPLDRFITERWPDAGYIRYCDNIYIFSNDVMELHAIH</sequence>
<name>J9FDY1_9ZZZZ</name>
<proteinExistence type="predicted"/>
<dbReference type="GO" id="GO:0003964">
    <property type="term" value="F:RNA-directed DNA polymerase activity"/>
    <property type="evidence" value="ECO:0007669"/>
    <property type="project" value="UniProtKB-KW"/>
</dbReference>
<dbReference type="EMBL" id="AMCI01007166">
    <property type="protein sequence ID" value="EJW93101.1"/>
    <property type="molecule type" value="Genomic_DNA"/>
</dbReference>
<comment type="caution">
    <text evidence="1">The sequence shown here is derived from an EMBL/GenBank/DDBJ whole genome shotgun (WGS) entry which is preliminary data.</text>
</comment>
<protein>
    <submittedName>
        <fullName evidence="1">RNA-directed DNA polymerase (Reverse transcriptase)</fullName>
        <ecNumber evidence="1">2.7.7.49</ecNumber>
    </submittedName>
</protein>
<dbReference type="SUPFAM" id="SSF56672">
    <property type="entry name" value="DNA/RNA polymerases"/>
    <property type="match status" value="1"/>
</dbReference>
<keyword evidence="1" id="KW-0808">Transferase</keyword>
<reference evidence="1" key="1">
    <citation type="journal article" date="2012" name="PLoS ONE">
        <title>Gene sets for utilization of primary and secondary nutrition supplies in the distal gut of endangered iberian lynx.</title>
        <authorList>
            <person name="Alcaide M."/>
            <person name="Messina E."/>
            <person name="Richter M."/>
            <person name="Bargiela R."/>
            <person name="Peplies J."/>
            <person name="Huws S.A."/>
            <person name="Newbold C.J."/>
            <person name="Golyshin P.N."/>
            <person name="Simon M.A."/>
            <person name="Lopez G."/>
            <person name="Yakimov M.M."/>
            <person name="Ferrer M."/>
        </authorList>
    </citation>
    <scope>NUCLEOTIDE SEQUENCE</scope>
</reference>
<keyword evidence="1" id="KW-0548">Nucleotidyltransferase</keyword>
<gene>
    <name evidence="1" type="ORF">EVA_18799</name>
</gene>
<dbReference type="AlphaFoldDB" id="J9FDY1"/>
<dbReference type="EC" id="2.7.7.49" evidence="1"/>